<dbReference type="Gene3D" id="3.40.50.720">
    <property type="entry name" value="NAD(P)-binding Rossmann-like Domain"/>
    <property type="match status" value="1"/>
</dbReference>
<reference evidence="5" key="1">
    <citation type="submission" date="2020-05" db="EMBL/GenBank/DDBJ databases">
        <authorList>
            <person name="Chiriac C."/>
            <person name="Salcher M."/>
            <person name="Ghai R."/>
            <person name="Kavagutti S V."/>
        </authorList>
    </citation>
    <scope>NUCLEOTIDE SEQUENCE</scope>
</reference>
<evidence type="ECO:0000256" key="2">
    <source>
        <dbReference type="ARBA" id="ARBA00022741"/>
    </source>
</evidence>
<name>A0A6J7HYE0_9ZZZZ</name>
<dbReference type="FunFam" id="3.40.50.720:FF:000033">
    <property type="entry name" value="Adenylyltransferase and sulfurtransferase MOCS3"/>
    <property type="match status" value="1"/>
</dbReference>
<dbReference type="SUPFAM" id="SSF69572">
    <property type="entry name" value="Activating enzymes of the ubiquitin-like proteins"/>
    <property type="match status" value="1"/>
</dbReference>
<dbReference type="GO" id="GO:0005524">
    <property type="term" value="F:ATP binding"/>
    <property type="evidence" value="ECO:0007669"/>
    <property type="project" value="UniProtKB-KW"/>
</dbReference>
<dbReference type="PANTHER" id="PTHR10953:SF102">
    <property type="entry name" value="ADENYLYLTRANSFERASE AND SULFURTRANSFERASE MOCS3"/>
    <property type="match status" value="1"/>
</dbReference>
<dbReference type="CDD" id="cd00757">
    <property type="entry name" value="ThiF_MoeB_HesA_family"/>
    <property type="match status" value="1"/>
</dbReference>
<keyword evidence="2" id="KW-0547">Nucleotide-binding</keyword>
<dbReference type="InterPro" id="IPR045886">
    <property type="entry name" value="ThiF/MoeB/HesA"/>
</dbReference>
<sequence length="293" mass="31502">MTGGYTLWKDRGYEVDVPRTLSAEQRERYSRHILINEVGLEGQIKLIDAKVLLIGAGALGSPNALYLAAAGIGTIGIVDDDVVDLSNLQRQVVHGTSTIDTPKVESAAKRINDLNPDVNVVQHRQRLDADSVLELFKGYDVIVDGTDNFPTRYLINDAAVRLNKPVVSAAILGFEAQLSVFDTSHPDGPCYRCLFPVPPPAELAPSCGANGVLGVLPGTAGLLQATEVIKLIIGVGDPLRGRLLMYDALAAEFNEVKVRKDPECPVCSRDRDAISDDEMGVFPDYEAFCAAAG</sequence>
<keyword evidence="3" id="KW-0067">ATP-binding</keyword>
<dbReference type="NCBIfam" id="NF004281">
    <property type="entry name" value="PRK05690.1"/>
    <property type="match status" value="1"/>
</dbReference>
<organism evidence="5">
    <name type="scientific">freshwater metagenome</name>
    <dbReference type="NCBI Taxonomy" id="449393"/>
    <lineage>
        <taxon>unclassified sequences</taxon>
        <taxon>metagenomes</taxon>
        <taxon>ecological metagenomes</taxon>
    </lineage>
</organism>
<proteinExistence type="predicted"/>
<evidence type="ECO:0000256" key="3">
    <source>
        <dbReference type="ARBA" id="ARBA00022840"/>
    </source>
</evidence>
<evidence type="ECO:0000256" key="1">
    <source>
        <dbReference type="ARBA" id="ARBA00022679"/>
    </source>
</evidence>
<dbReference type="GO" id="GO:0016779">
    <property type="term" value="F:nucleotidyltransferase activity"/>
    <property type="evidence" value="ECO:0007669"/>
    <property type="project" value="TreeGrafter"/>
</dbReference>
<evidence type="ECO:0000313" key="5">
    <source>
        <dbReference type="EMBL" id="CAB4923170.1"/>
    </source>
</evidence>
<feature type="domain" description="THIF-type NAD/FAD binding fold" evidence="4">
    <location>
        <begin position="29"/>
        <end position="266"/>
    </location>
</feature>
<dbReference type="InterPro" id="IPR000594">
    <property type="entry name" value="ThiF_NAD_FAD-bd"/>
</dbReference>
<gene>
    <name evidence="5" type="ORF">UFOPK3564_01952</name>
</gene>
<dbReference type="EMBL" id="CAFBMK010000117">
    <property type="protein sequence ID" value="CAB4923170.1"/>
    <property type="molecule type" value="Genomic_DNA"/>
</dbReference>
<dbReference type="PANTHER" id="PTHR10953">
    <property type="entry name" value="UBIQUITIN-ACTIVATING ENZYME E1"/>
    <property type="match status" value="1"/>
</dbReference>
<dbReference type="GO" id="GO:0004792">
    <property type="term" value="F:thiosulfate-cyanide sulfurtransferase activity"/>
    <property type="evidence" value="ECO:0007669"/>
    <property type="project" value="TreeGrafter"/>
</dbReference>
<dbReference type="AlphaFoldDB" id="A0A6J7HYE0"/>
<dbReference type="GO" id="GO:0008641">
    <property type="term" value="F:ubiquitin-like modifier activating enzyme activity"/>
    <property type="evidence" value="ECO:0007669"/>
    <property type="project" value="InterPro"/>
</dbReference>
<protein>
    <submittedName>
        <fullName evidence="5">Unannotated protein</fullName>
    </submittedName>
</protein>
<dbReference type="InterPro" id="IPR035985">
    <property type="entry name" value="Ubiquitin-activating_enz"/>
</dbReference>
<evidence type="ECO:0000259" key="4">
    <source>
        <dbReference type="Pfam" id="PF00899"/>
    </source>
</evidence>
<dbReference type="GO" id="GO:0008146">
    <property type="term" value="F:sulfotransferase activity"/>
    <property type="evidence" value="ECO:0007669"/>
    <property type="project" value="TreeGrafter"/>
</dbReference>
<keyword evidence="1" id="KW-0808">Transferase</keyword>
<dbReference type="Pfam" id="PF00899">
    <property type="entry name" value="ThiF"/>
    <property type="match status" value="1"/>
</dbReference>
<accession>A0A6J7HYE0</accession>
<dbReference type="GO" id="GO:0005829">
    <property type="term" value="C:cytosol"/>
    <property type="evidence" value="ECO:0007669"/>
    <property type="project" value="TreeGrafter"/>
</dbReference>